<dbReference type="InterPro" id="IPR029044">
    <property type="entry name" value="Nucleotide-diphossugar_trans"/>
</dbReference>
<dbReference type="Pfam" id="PF00535">
    <property type="entry name" value="Glycos_transf_2"/>
    <property type="match status" value="1"/>
</dbReference>
<dbReference type="InterPro" id="IPR001173">
    <property type="entry name" value="Glyco_trans_2-like"/>
</dbReference>
<feature type="region of interest" description="Disordered" evidence="1">
    <location>
        <begin position="579"/>
        <end position="608"/>
    </location>
</feature>
<dbReference type="PANTHER" id="PTHR22916:SF3">
    <property type="entry name" value="UDP-GLCNAC:BETAGAL BETA-1,3-N-ACETYLGLUCOSAMINYLTRANSFERASE-LIKE PROTEIN 1"/>
    <property type="match status" value="1"/>
</dbReference>
<accession>A0A0D0QAB4</accession>
<evidence type="ECO:0000259" key="2">
    <source>
        <dbReference type="Pfam" id="PF00535"/>
    </source>
</evidence>
<proteinExistence type="predicted"/>
<evidence type="ECO:0000313" key="4">
    <source>
        <dbReference type="Proteomes" id="UP000035100"/>
    </source>
</evidence>
<name>A0A0D0QAB4_9RHOB</name>
<comment type="caution">
    <text evidence="3">The sequence shown here is derived from an EMBL/GenBank/DDBJ whole genome shotgun (WGS) entry which is preliminary data.</text>
</comment>
<reference evidence="3 4" key="1">
    <citation type="submission" date="2013-01" db="EMBL/GenBank/DDBJ databases">
        <authorList>
            <person name="Fiebig A."/>
            <person name="Goeker M."/>
            <person name="Klenk H.-P.P."/>
        </authorList>
    </citation>
    <scope>NUCLEOTIDE SEQUENCE [LARGE SCALE GENOMIC DNA]</scope>
    <source>
        <strain evidence="3 4">DSM 24838</strain>
        <plasmid evidence="3 4">pWENMAR1</plasmid>
    </source>
</reference>
<geneLocation type="plasmid" evidence="3 4">
    <name>pWENMAR1</name>
</geneLocation>
<dbReference type="Proteomes" id="UP000035100">
    <property type="component" value="Plasmid pWENMAR1"/>
</dbReference>
<organism evidence="3 4">
    <name type="scientific">Wenxinia marina DSM 24838</name>
    <dbReference type="NCBI Taxonomy" id="1123501"/>
    <lineage>
        <taxon>Bacteria</taxon>
        <taxon>Pseudomonadati</taxon>
        <taxon>Pseudomonadota</taxon>
        <taxon>Alphaproteobacteria</taxon>
        <taxon>Rhodobacterales</taxon>
        <taxon>Roseobacteraceae</taxon>
        <taxon>Wenxinia</taxon>
    </lineage>
</organism>
<dbReference type="Gene3D" id="3.90.550.10">
    <property type="entry name" value="Spore Coat Polysaccharide Biosynthesis Protein SpsA, Chain A"/>
    <property type="match status" value="1"/>
</dbReference>
<protein>
    <recommendedName>
        <fullName evidence="2">Glycosyltransferase 2-like domain-containing protein</fullName>
    </recommendedName>
</protein>
<evidence type="ECO:0000313" key="3">
    <source>
        <dbReference type="EMBL" id="KIQ71414.1"/>
    </source>
</evidence>
<keyword evidence="4" id="KW-1185">Reference proteome</keyword>
<evidence type="ECO:0000256" key="1">
    <source>
        <dbReference type="SAM" id="MobiDB-lite"/>
    </source>
</evidence>
<dbReference type="eggNOG" id="COG1215">
    <property type="taxonomic scope" value="Bacteria"/>
</dbReference>
<dbReference type="CDD" id="cd00761">
    <property type="entry name" value="Glyco_tranf_GTA_type"/>
    <property type="match status" value="1"/>
</dbReference>
<dbReference type="EMBL" id="AONG01000001">
    <property type="protein sequence ID" value="KIQ71414.1"/>
    <property type="molecule type" value="Genomic_DNA"/>
</dbReference>
<dbReference type="GO" id="GO:0016758">
    <property type="term" value="F:hexosyltransferase activity"/>
    <property type="evidence" value="ECO:0007669"/>
    <property type="project" value="UniProtKB-ARBA"/>
</dbReference>
<feature type="domain" description="Glycosyltransferase 2-like" evidence="2">
    <location>
        <begin position="1105"/>
        <end position="1260"/>
    </location>
</feature>
<keyword evidence="3" id="KW-0614">Plasmid</keyword>
<dbReference type="PANTHER" id="PTHR22916">
    <property type="entry name" value="GLYCOSYLTRANSFERASE"/>
    <property type="match status" value="1"/>
</dbReference>
<dbReference type="SUPFAM" id="SSF53448">
    <property type="entry name" value="Nucleotide-diphospho-sugar transferases"/>
    <property type="match status" value="1"/>
</dbReference>
<gene>
    <name evidence="3" type="ORF">Wenmar_04060</name>
</gene>
<sequence length="1361" mass="139665">MPARQIGATDDAMTQLPQSFLTRIAAYPAPVQDALSREIDPGVIARHLAVLHGETDLPEARIAALMEKPVLADSFIARLLASARFAERVGHLFDALRSGTTAVARAETEPEAGTGSEIAPDLASGALIAREARTLIAPLSDPAAPYLSKLGEMAAASAAPGPGRLTPWQARALIALARLHAALSPAADPALSLAQALLEAARTAEPGAALVADAMAVELGAPMRLGRGGAEAVEAPDILHRYAAIRRAESGLPQLGGFDLRSLAATLAPQDGALGADGSASALALAPPVPVRVRLDAPPPPSLAARWAAFREAGLVASVRHGDEAGTDKDDGDGGGETGALLLHLPGDAVPSPLTLAAAALSWRDGEAAPLEAADAPSWKQQAPFLPEPRPRRPVGRVVPPGAPRDAGTPGAPRRIELRRAGEAFWQAARETAPETAAAFVLRLDDGAPAAGWTGLDSCHLVEGTGRAALAALAARVRAGAFDAAVLKTPLLLVGRDTPTHPDWIGDALARHWRYGGALPTSPVGLRFDAVTGGFKILPPAPPAGPAPAAPPPPVRPVLTRMMVAAAASLPLGALAETPVETSAETPRGTPPGPEAGSNGSAAAPQVAGRDGLPRWLDWVERGLLLFTADPAGPGLAFGIVSPFRADAVPAADVGAEVDAGAETRAETEPPAGAIRPGIFLSLARTLAPDRVGADLAAAGLAAGPVSAALAGAADPARHWAAEALLDRAAGRTARAAATARGFADAPTAATAEALLALAAEAGWGAGRDLGAAAFDAPDLRALWPALDGFAVALAERPRILAALEAPALATFLDLARHLPAVERIAAGVALAGPGIVAGRAELVLPLAELLAAGLPSEALAAALAALVEAEGRAPVPTMRSRLAAAVQRFGGAAHAGRLATLFVASDPGTLNEPRLLGRMAALDGSAFLAPLETAAGRALGPAIRAAGDLRADMRAALVANDRAALVALLEAAPDRIAALDHDTWMDGLRGWSNELAALALPSDLVVPPGGGTRRRVLAATLLRDRAALERLRAAGFLDDLSEPALAGLAVLGESGPLDAHLAARFAASESAPIRIAGDSAAAVFAHAAATARPAAAPGEGPLVSVIVSAFDPEPDLLDLSLASLRAQGGVRVEILLVDDASGPAGRAAIDAAQAADPDLRLLRLDRNAGPYIGRNIAIGRARGDYVAIQDADDWSHPDRLARQVAALQADPARQLVTARHVRIDDNGHVQLEAQFRIEGDGPMSSMFRRTVFDEVGGFAPVRSRGDIEMRERIRHYHGGRALHDLGLPMMLCRAAGTTLSQRTVRDLREHLQLWRSHIDRRPSLAAMRRDGQRFDPAGIAVPAALRAPDPAGIGVEEVSP</sequence>
<feature type="region of interest" description="Disordered" evidence="1">
    <location>
        <begin position="373"/>
        <end position="413"/>
    </location>
</feature>